<evidence type="ECO:0000256" key="1">
    <source>
        <dbReference type="ARBA" id="ARBA00005254"/>
    </source>
</evidence>
<dbReference type="EMBL" id="VCQT01000027">
    <property type="protein sequence ID" value="TMW13011.1"/>
    <property type="molecule type" value="Genomic_DNA"/>
</dbReference>
<dbReference type="Gene3D" id="3.90.226.10">
    <property type="entry name" value="2-enoyl-CoA Hydratase, Chain A, domain 1"/>
    <property type="match status" value="1"/>
</dbReference>
<dbReference type="SUPFAM" id="SSF52096">
    <property type="entry name" value="ClpP/crotonase"/>
    <property type="match status" value="1"/>
</dbReference>
<protein>
    <submittedName>
        <fullName evidence="2">Enoyl-CoA hydratase/isomerase family protein</fullName>
    </submittedName>
</protein>
<dbReference type="CDD" id="cd06558">
    <property type="entry name" value="crotonase-like"/>
    <property type="match status" value="1"/>
</dbReference>
<sequence length="277" mass="29529">MPPTTAGAIWNPWRTNTMTDQVVLMENRDKVAVVTLNAYAMRNSLGAPGVREGLIDAIERFEADPALRVLVLTGGGGVFSAGGNLDALRRIRDEQKILRRLEGGAPLMERMLTSDKLYIAAVEGPAFGAGLGLAASCDLMVAADGARFCAAQIRVGAAPDGALWWSLPFRVGAGRARRILLTGEEVSRDDALHMGLADIGAAQGEALTVALGLAERLAAGPPLAQASVKRMARERPDDMLECLRVEREIAARTFASDDFLEGASAFLEKRAPRFTGD</sequence>
<evidence type="ECO:0000313" key="3">
    <source>
        <dbReference type="Proteomes" id="UP000739180"/>
    </source>
</evidence>
<dbReference type="InterPro" id="IPR001753">
    <property type="entry name" value="Enoyl-CoA_hydra/iso"/>
</dbReference>
<dbReference type="InterPro" id="IPR014748">
    <property type="entry name" value="Enoyl-CoA_hydra_C"/>
</dbReference>
<dbReference type="PANTHER" id="PTHR43459:SF1">
    <property type="entry name" value="EG:BACN32G11.4 PROTEIN"/>
    <property type="match status" value="1"/>
</dbReference>
<accession>A0ABY2XLC9</accession>
<dbReference type="PANTHER" id="PTHR43459">
    <property type="entry name" value="ENOYL-COA HYDRATASE"/>
    <property type="match status" value="1"/>
</dbReference>
<organism evidence="2 3">
    <name type="scientific">Alloalcanivorax gelatiniphagus</name>
    <dbReference type="NCBI Taxonomy" id="1194167"/>
    <lineage>
        <taxon>Bacteria</taxon>
        <taxon>Pseudomonadati</taxon>
        <taxon>Pseudomonadota</taxon>
        <taxon>Gammaproteobacteria</taxon>
        <taxon>Oceanospirillales</taxon>
        <taxon>Alcanivoracaceae</taxon>
        <taxon>Alloalcanivorax</taxon>
    </lineage>
</organism>
<evidence type="ECO:0000313" key="2">
    <source>
        <dbReference type="EMBL" id="TMW13011.1"/>
    </source>
</evidence>
<name>A0ABY2XLC9_9GAMM</name>
<dbReference type="Proteomes" id="UP000739180">
    <property type="component" value="Unassembled WGS sequence"/>
</dbReference>
<comment type="caution">
    <text evidence="2">The sequence shown here is derived from an EMBL/GenBank/DDBJ whole genome shotgun (WGS) entry which is preliminary data.</text>
</comment>
<dbReference type="Gene3D" id="1.10.12.10">
    <property type="entry name" value="Lyase 2-enoyl-coa Hydratase, Chain A, domain 2"/>
    <property type="match status" value="1"/>
</dbReference>
<dbReference type="InterPro" id="IPR029045">
    <property type="entry name" value="ClpP/crotonase-like_dom_sf"/>
</dbReference>
<reference evidence="2 3" key="1">
    <citation type="submission" date="2019-05" db="EMBL/GenBank/DDBJ databases">
        <title>Genome of Alcanivorax gelatiniphagus, an oil degrading marine bacteria.</title>
        <authorList>
            <person name="Kwon K.K."/>
        </authorList>
    </citation>
    <scope>NUCLEOTIDE SEQUENCE [LARGE SCALE GENOMIC DNA]</scope>
    <source>
        <strain evidence="2 3">MEBiC 08158</strain>
    </source>
</reference>
<keyword evidence="3" id="KW-1185">Reference proteome</keyword>
<proteinExistence type="inferred from homology"/>
<gene>
    <name evidence="2" type="ORF">FGS76_08065</name>
</gene>
<comment type="similarity">
    <text evidence="1">Belongs to the enoyl-CoA hydratase/isomerase family.</text>
</comment>
<dbReference type="Pfam" id="PF00378">
    <property type="entry name" value="ECH_1"/>
    <property type="match status" value="1"/>
</dbReference>